<dbReference type="KEGG" id="vg:80513873"/>
<evidence type="ECO:0000256" key="1">
    <source>
        <dbReference type="SAM" id="Phobius"/>
    </source>
</evidence>
<keyword evidence="1" id="KW-1133">Transmembrane helix</keyword>
<accession>A0A0G2Y2U9</accession>
<keyword evidence="1" id="KW-0812">Transmembrane</keyword>
<evidence type="ECO:0000313" key="3">
    <source>
        <dbReference type="Proteomes" id="UP000240461"/>
    </source>
</evidence>
<evidence type="ECO:0000313" key="2">
    <source>
        <dbReference type="EMBL" id="AKI80075.1"/>
    </source>
</evidence>
<dbReference type="Proteomes" id="UP000240461">
    <property type="component" value="Segment"/>
</dbReference>
<dbReference type="EMBL" id="KM982402">
    <property type="protein sequence ID" value="AKI80075.1"/>
    <property type="molecule type" value="Genomic_DNA"/>
</dbReference>
<organism evidence="2 3">
    <name type="scientific">Acanthamoeba polyphaga mimivirus Kroon</name>
    <dbReference type="NCBI Taxonomy" id="3069720"/>
    <lineage>
        <taxon>Viruses</taxon>
        <taxon>Varidnaviria</taxon>
        <taxon>Bamfordvirae</taxon>
        <taxon>Nucleocytoviricota</taxon>
        <taxon>Megaviricetes</taxon>
        <taxon>Imitervirales</taxon>
        <taxon>Mimiviridae</taxon>
        <taxon>Megamimivirinae</taxon>
        <taxon>Mimivirus</taxon>
        <taxon>Mimivirus lagoaense</taxon>
    </lineage>
</organism>
<protein>
    <submittedName>
        <fullName evidence="2">Uncharacterized protein</fullName>
    </submittedName>
</protein>
<feature type="transmembrane region" description="Helical" evidence="1">
    <location>
        <begin position="79"/>
        <end position="99"/>
    </location>
</feature>
<reference evidence="2 3" key="1">
    <citation type="submission" date="2014-10" db="EMBL/GenBank/DDBJ databases">
        <title>Pan-genome analysis of Brazilian lineage A amoebal mimiviruses.</title>
        <authorList>
            <person name="Assis F.L."/>
            <person name="Abrahao J.S."/>
            <person name="Kroon E.G."/>
            <person name="Dornas F.P."/>
            <person name="Andrade K.R."/>
            <person name="Borato P.V.M."/>
            <person name="Pilotto M.R."/>
            <person name="Benamar S."/>
            <person name="LaScola B."/>
            <person name="Colson P."/>
        </authorList>
    </citation>
    <scope>NUCLEOTIDE SEQUENCE [LARGE SCALE GENOMIC DNA]</scope>
    <source>
        <strain evidence="2 3">Kroon</strain>
    </source>
</reference>
<keyword evidence="3" id="KW-1185">Reference proteome</keyword>
<name>A0A0G2Y2U9_9VIRU</name>
<feature type="transmembrane region" description="Helical" evidence="1">
    <location>
        <begin position="105"/>
        <end position="127"/>
    </location>
</feature>
<proteinExistence type="predicted"/>
<keyword evidence="1" id="KW-0472">Membrane</keyword>
<sequence>MQIIDYQFPYCSYPYNFSDKIKFCIGKIVCKTFDIIGIKTYSKITGIYLEPNKISAYNLSDTNHQILNEKILIYSNIKWLIVGIAIIPTIYYGINLHYIPKSKLWYGGIPLILLNLFNTLSHIYQYIQLKLHTDKLKHNIKITNSLENPINILDSIDYDSIISTRKLNWNTIKVNHNYVAYNAFYSDLFFVFDREKMLNDFILEKLSKLSENDIDCLVNDPSRNQLIQQMQNEFIRNKLYLLLMQYYRHQYTNSS</sequence>